<dbReference type="EMBL" id="BLLK01000047">
    <property type="protein sequence ID" value="GFH55330.1"/>
    <property type="molecule type" value="Genomic_DNA"/>
</dbReference>
<evidence type="ECO:0008006" key="4">
    <source>
        <dbReference type="Google" id="ProtNLM"/>
    </source>
</evidence>
<dbReference type="Proteomes" id="UP001054902">
    <property type="component" value="Unassembled WGS sequence"/>
</dbReference>
<proteinExistence type="predicted"/>
<evidence type="ECO:0000256" key="1">
    <source>
        <dbReference type="SAM" id="Phobius"/>
    </source>
</evidence>
<keyword evidence="3" id="KW-1185">Reference proteome</keyword>
<protein>
    <recommendedName>
        <fullName evidence="4">MYND-type domain-containing protein</fullName>
    </recommendedName>
</protein>
<comment type="caution">
    <text evidence="2">The sequence shown here is derived from an EMBL/GenBank/DDBJ whole genome shotgun (WGS) entry which is preliminary data.</text>
</comment>
<feature type="transmembrane region" description="Helical" evidence="1">
    <location>
        <begin position="257"/>
        <end position="277"/>
    </location>
</feature>
<name>A0AAD3D2H3_9STRA</name>
<reference evidence="2 3" key="1">
    <citation type="journal article" date="2021" name="Sci. Rep.">
        <title>The genome of the diatom Chaetoceros tenuissimus carries an ancient integrated fragment of an extant virus.</title>
        <authorList>
            <person name="Hongo Y."/>
            <person name="Kimura K."/>
            <person name="Takaki Y."/>
            <person name="Yoshida Y."/>
            <person name="Baba S."/>
            <person name="Kobayashi G."/>
            <person name="Nagasaki K."/>
            <person name="Hano T."/>
            <person name="Tomaru Y."/>
        </authorList>
    </citation>
    <scope>NUCLEOTIDE SEQUENCE [LARGE SCALE GENOMIC DNA]</scope>
    <source>
        <strain evidence="2 3">NIES-3715</strain>
    </source>
</reference>
<keyword evidence="1" id="KW-0812">Transmembrane</keyword>
<sequence>MGKSSKRKSTGKKVGKQERAVHLKNVAIYRETMSTLDKKLQSFDICRTREHLEVLEEQLQLTLGIEESYTIVNRHHAYKFELSGVCSVLLFDQIRLRNYVQASQAYDNMIEYSFVQEFESCVQPFSNLFLLWTERANGDRKDTVENIIERKRRLDKITQDSIDIIHKRGARGAMRLLFLQKTLTELNRCSDQLFEVVESISLAVSKKVGNHRYTTQWLLLARTFLVYSYVDELRSSRQFNKQAFLSKVRKIRWKSHLHLLAGTGYLAYSLLHFYIFINEKEKHSLEAANEIEDECIVPLEKYINFRSKDSQNVCYTCREEDTQDHESFVCQGCRVISYCCRDHQRLNHFHHEETGSRGLGHKQLCPLFKAYRRKRGNTDTSKEGHLDRKFQRACMRFLRGTLHARTQTE</sequence>
<keyword evidence="1" id="KW-1133">Transmembrane helix</keyword>
<organism evidence="2 3">
    <name type="scientific">Chaetoceros tenuissimus</name>
    <dbReference type="NCBI Taxonomy" id="426638"/>
    <lineage>
        <taxon>Eukaryota</taxon>
        <taxon>Sar</taxon>
        <taxon>Stramenopiles</taxon>
        <taxon>Ochrophyta</taxon>
        <taxon>Bacillariophyta</taxon>
        <taxon>Coscinodiscophyceae</taxon>
        <taxon>Chaetocerotophycidae</taxon>
        <taxon>Chaetocerotales</taxon>
        <taxon>Chaetocerotaceae</taxon>
        <taxon>Chaetoceros</taxon>
    </lineage>
</organism>
<evidence type="ECO:0000313" key="3">
    <source>
        <dbReference type="Proteomes" id="UP001054902"/>
    </source>
</evidence>
<dbReference type="AlphaFoldDB" id="A0AAD3D2H3"/>
<evidence type="ECO:0000313" key="2">
    <source>
        <dbReference type="EMBL" id="GFH55330.1"/>
    </source>
</evidence>
<gene>
    <name evidence="2" type="ORF">CTEN210_11806</name>
</gene>
<keyword evidence="1" id="KW-0472">Membrane</keyword>
<accession>A0AAD3D2H3</accession>